<dbReference type="HOGENOM" id="CLU_3344973_0_0_9"/>
<organism evidence="2 3">
    <name type="scientific">Lactobacillus crispatus FB077-07</name>
    <dbReference type="NCBI Taxonomy" id="883092"/>
    <lineage>
        <taxon>Bacteria</taxon>
        <taxon>Bacillati</taxon>
        <taxon>Bacillota</taxon>
        <taxon>Bacilli</taxon>
        <taxon>Lactobacillales</taxon>
        <taxon>Lactobacillaceae</taxon>
        <taxon>Lactobacillus</taxon>
    </lineage>
</organism>
<keyword evidence="1" id="KW-1133">Transmembrane helix</keyword>
<name>K1M6I2_9LACO</name>
<sequence>MKDDIETIKLYVKIIFYEVTIMFGWWLWNILGILPFH</sequence>
<reference evidence="2 3" key="1">
    <citation type="submission" date="2012-07" db="EMBL/GenBank/DDBJ databases">
        <title>The Genome Sequence of Lactobacillus crispatus FB077-07.</title>
        <authorList>
            <consortium name="The Broad Institute Genome Sequencing Platform"/>
            <person name="Earl A."/>
            <person name="Ward D."/>
            <person name="Feldgarden M."/>
            <person name="Gevers D."/>
            <person name="Saerens B."/>
            <person name="Vaneechoutte M."/>
            <person name="Walker B."/>
            <person name="Young S.K."/>
            <person name="Zeng Q."/>
            <person name="Gargeya S."/>
            <person name="Fitzgerald M."/>
            <person name="Haas B."/>
            <person name="Abouelleil A."/>
            <person name="Alvarado L."/>
            <person name="Arachchi H.M."/>
            <person name="Berlin A.M."/>
            <person name="Chapman S.B."/>
            <person name="Goldberg J."/>
            <person name="Griggs A."/>
            <person name="Gujja S."/>
            <person name="Hansen M."/>
            <person name="Howarth C."/>
            <person name="Imamovic A."/>
            <person name="Larimer J."/>
            <person name="McCowen C."/>
            <person name="Montmayeur A."/>
            <person name="Murphy C."/>
            <person name="Neiman D."/>
            <person name="Pearson M."/>
            <person name="Priest M."/>
            <person name="Roberts A."/>
            <person name="Saif S."/>
            <person name="Shea T."/>
            <person name="Sisk P."/>
            <person name="Sykes S."/>
            <person name="Wortman J."/>
            <person name="Nusbaum C."/>
            <person name="Birren B."/>
        </authorList>
    </citation>
    <scope>NUCLEOTIDE SEQUENCE [LARGE SCALE GENOMIC DNA]</scope>
    <source>
        <strain evidence="2 3">FB077-07</strain>
    </source>
</reference>
<dbReference type="Proteomes" id="UP000004722">
    <property type="component" value="Unassembled WGS sequence"/>
</dbReference>
<dbReference type="PATRIC" id="fig|883092.3.peg.1746"/>
<evidence type="ECO:0000313" key="3">
    <source>
        <dbReference type="Proteomes" id="UP000004722"/>
    </source>
</evidence>
<evidence type="ECO:0000313" key="2">
    <source>
        <dbReference type="EMBL" id="EKB64840.1"/>
    </source>
</evidence>
<feature type="transmembrane region" description="Helical" evidence="1">
    <location>
        <begin position="12"/>
        <end position="34"/>
    </location>
</feature>
<dbReference type="AlphaFoldDB" id="K1M6I2"/>
<dbReference type="EMBL" id="AGZG01000096">
    <property type="protein sequence ID" value="EKB64840.1"/>
    <property type="molecule type" value="Genomic_DNA"/>
</dbReference>
<gene>
    <name evidence="2" type="ORF">HMPREF9249_01755</name>
</gene>
<comment type="caution">
    <text evidence="2">The sequence shown here is derived from an EMBL/GenBank/DDBJ whole genome shotgun (WGS) entry which is preliminary data.</text>
</comment>
<keyword evidence="1" id="KW-0812">Transmembrane</keyword>
<protein>
    <submittedName>
        <fullName evidence="2">Uncharacterized protein</fullName>
    </submittedName>
</protein>
<accession>K1M6I2</accession>
<keyword evidence="1" id="KW-0472">Membrane</keyword>
<proteinExistence type="predicted"/>
<evidence type="ECO:0000256" key="1">
    <source>
        <dbReference type="SAM" id="Phobius"/>
    </source>
</evidence>